<evidence type="ECO:0000313" key="2">
    <source>
        <dbReference type="EMBL" id="KAK3292103.1"/>
    </source>
</evidence>
<feature type="region of interest" description="Disordered" evidence="1">
    <location>
        <begin position="40"/>
        <end position="105"/>
    </location>
</feature>
<feature type="compositionally biased region" description="Basic and acidic residues" evidence="1">
    <location>
        <begin position="243"/>
        <end position="260"/>
    </location>
</feature>
<evidence type="ECO:0000256" key="1">
    <source>
        <dbReference type="SAM" id="MobiDB-lite"/>
    </source>
</evidence>
<dbReference type="GeneID" id="87839439"/>
<dbReference type="AlphaFoldDB" id="A0AAE0H8U9"/>
<sequence>MADGFLEAAIARRALVSLLTRTQHRKWVKDESALSIPAGITDTAASSPPPPAPSAPPSPLALQARQHHSEGESGGVSGGVGRHGPRSSWSEGGERDSGVSGGVGRYCPWPGKDGGRWGLGGVTGSAGRAGLVGAFMPLGREGSELSAVKWEMPSRAARMARLLRKDQRELRMLPRCVFVDTGDDSVRVPLGFGWSGWGSEVDVLSDDEVLGDEVFIDDLRREELLREEPLGGESLGEGVLGEEPLRDEPLGDELLREELF</sequence>
<keyword evidence="3" id="KW-1185">Reference proteome</keyword>
<comment type="caution">
    <text evidence="2">The sequence shown here is derived from an EMBL/GenBank/DDBJ whole genome shotgun (WGS) entry which is preliminary data.</text>
</comment>
<accession>A0AAE0H8U9</accession>
<gene>
    <name evidence="2" type="ORF">B0H64DRAFT_376689</name>
</gene>
<name>A0AAE0H8U9_9PEZI</name>
<feature type="compositionally biased region" description="Gly residues" evidence="1">
    <location>
        <begin position="72"/>
        <end position="82"/>
    </location>
</feature>
<reference evidence="2" key="2">
    <citation type="submission" date="2023-06" db="EMBL/GenBank/DDBJ databases">
        <authorList>
            <consortium name="Lawrence Berkeley National Laboratory"/>
            <person name="Haridas S."/>
            <person name="Hensen N."/>
            <person name="Bonometti L."/>
            <person name="Westerberg I."/>
            <person name="Brannstrom I.O."/>
            <person name="Guillou S."/>
            <person name="Cros-Aarteil S."/>
            <person name="Calhoun S."/>
            <person name="Kuo A."/>
            <person name="Mondo S."/>
            <person name="Pangilinan J."/>
            <person name="Riley R."/>
            <person name="Labutti K."/>
            <person name="Andreopoulos B."/>
            <person name="Lipzen A."/>
            <person name="Chen C."/>
            <person name="Yanf M."/>
            <person name="Daum C."/>
            <person name="Ng V."/>
            <person name="Clum A."/>
            <person name="Steindorff A."/>
            <person name="Ohm R."/>
            <person name="Martin F."/>
            <person name="Silar P."/>
            <person name="Natvig D."/>
            <person name="Lalanne C."/>
            <person name="Gautier V."/>
            <person name="Ament-Velasquez S.L."/>
            <person name="Kruys A."/>
            <person name="Hutchinson M.I."/>
            <person name="Powell A.J."/>
            <person name="Barry K."/>
            <person name="Miller A.N."/>
            <person name="Grigoriev I.V."/>
            <person name="Debuchy R."/>
            <person name="Gladieux P."/>
            <person name="Thoren M.H."/>
            <person name="Johannesson H."/>
        </authorList>
    </citation>
    <scope>NUCLEOTIDE SEQUENCE</scope>
    <source>
        <strain evidence="2">CBS 168.71</strain>
    </source>
</reference>
<dbReference type="RefSeq" id="XP_062655617.1">
    <property type="nucleotide sequence ID" value="XM_062802491.1"/>
</dbReference>
<dbReference type="EMBL" id="JAUEPN010000007">
    <property type="protein sequence ID" value="KAK3292103.1"/>
    <property type="molecule type" value="Genomic_DNA"/>
</dbReference>
<reference evidence="2" key="1">
    <citation type="journal article" date="2023" name="Mol. Phylogenet. Evol.">
        <title>Genome-scale phylogeny and comparative genomics of the fungal order Sordariales.</title>
        <authorList>
            <person name="Hensen N."/>
            <person name="Bonometti L."/>
            <person name="Westerberg I."/>
            <person name="Brannstrom I.O."/>
            <person name="Guillou S."/>
            <person name="Cros-Aarteil S."/>
            <person name="Calhoun S."/>
            <person name="Haridas S."/>
            <person name="Kuo A."/>
            <person name="Mondo S."/>
            <person name="Pangilinan J."/>
            <person name="Riley R."/>
            <person name="LaButti K."/>
            <person name="Andreopoulos B."/>
            <person name="Lipzen A."/>
            <person name="Chen C."/>
            <person name="Yan M."/>
            <person name="Daum C."/>
            <person name="Ng V."/>
            <person name="Clum A."/>
            <person name="Steindorff A."/>
            <person name="Ohm R.A."/>
            <person name="Martin F."/>
            <person name="Silar P."/>
            <person name="Natvig D.O."/>
            <person name="Lalanne C."/>
            <person name="Gautier V."/>
            <person name="Ament-Velasquez S.L."/>
            <person name="Kruys A."/>
            <person name="Hutchinson M.I."/>
            <person name="Powell A.J."/>
            <person name="Barry K."/>
            <person name="Miller A.N."/>
            <person name="Grigoriev I.V."/>
            <person name="Debuchy R."/>
            <person name="Gladieux P."/>
            <person name="Hiltunen Thoren M."/>
            <person name="Johannesson H."/>
        </authorList>
    </citation>
    <scope>NUCLEOTIDE SEQUENCE</scope>
    <source>
        <strain evidence="2">CBS 168.71</strain>
    </source>
</reference>
<organism evidence="2 3">
    <name type="scientific">Chaetomium fimeti</name>
    <dbReference type="NCBI Taxonomy" id="1854472"/>
    <lineage>
        <taxon>Eukaryota</taxon>
        <taxon>Fungi</taxon>
        <taxon>Dikarya</taxon>
        <taxon>Ascomycota</taxon>
        <taxon>Pezizomycotina</taxon>
        <taxon>Sordariomycetes</taxon>
        <taxon>Sordariomycetidae</taxon>
        <taxon>Sordariales</taxon>
        <taxon>Chaetomiaceae</taxon>
        <taxon>Chaetomium</taxon>
    </lineage>
</organism>
<proteinExistence type="predicted"/>
<feature type="compositionally biased region" description="Pro residues" evidence="1">
    <location>
        <begin position="47"/>
        <end position="59"/>
    </location>
</feature>
<feature type="region of interest" description="Disordered" evidence="1">
    <location>
        <begin position="227"/>
        <end position="260"/>
    </location>
</feature>
<dbReference type="Proteomes" id="UP001278766">
    <property type="component" value="Unassembled WGS sequence"/>
</dbReference>
<protein>
    <submittedName>
        <fullName evidence="2">Uncharacterized protein</fullName>
    </submittedName>
</protein>
<evidence type="ECO:0000313" key="3">
    <source>
        <dbReference type="Proteomes" id="UP001278766"/>
    </source>
</evidence>